<sequence length="86" mass="9932">MGGQIKSDVSEKYTDFYSHGSDASLVNDALSIQTVTRHHEDDSLGYHQNFFLPKACLKNFLRNMTNTYPMYCLLRDTDYELLMLMA</sequence>
<organism evidence="1 2">
    <name type="scientific">Xenorhabdus doucetiae</name>
    <dbReference type="NCBI Taxonomy" id="351671"/>
    <lineage>
        <taxon>Bacteria</taxon>
        <taxon>Pseudomonadati</taxon>
        <taxon>Pseudomonadota</taxon>
        <taxon>Gammaproteobacteria</taxon>
        <taxon>Enterobacterales</taxon>
        <taxon>Morganellaceae</taxon>
        <taxon>Xenorhabdus</taxon>
    </lineage>
</organism>
<proteinExistence type="predicted"/>
<evidence type="ECO:0000313" key="2">
    <source>
        <dbReference type="Proteomes" id="UP000032721"/>
    </source>
</evidence>
<dbReference type="KEGG" id="xdo:XDD1_0714"/>
<gene>
    <name evidence="1" type="ORF">XDD1_0714</name>
</gene>
<dbReference type="HOGENOM" id="CLU_2497127_0_0_6"/>
<reference evidence="1 2" key="1">
    <citation type="submission" date="2013-07" db="EMBL/GenBank/DDBJ databases">
        <authorList>
            <person name="Genoscope - CEA"/>
        </authorList>
    </citation>
    <scope>NUCLEOTIDE SEQUENCE [LARGE SCALE GENOMIC DNA]</scope>
    <source>
        <strain evidence="2">FRM16 / DSM 17909</strain>
    </source>
</reference>
<accession>A0A068QN80</accession>
<dbReference type="Proteomes" id="UP000032721">
    <property type="component" value="Chromosome"/>
</dbReference>
<name>A0A068QN80_9GAMM</name>
<dbReference type="AlphaFoldDB" id="A0A068QN80"/>
<evidence type="ECO:0000313" key="1">
    <source>
        <dbReference type="EMBL" id="CDG16417.1"/>
    </source>
</evidence>
<protein>
    <submittedName>
        <fullName evidence="1">Uncharacterized protein</fullName>
    </submittedName>
</protein>
<dbReference type="EMBL" id="FO704550">
    <property type="protein sequence ID" value="CDG16417.1"/>
    <property type="molecule type" value="Genomic_DNA"/>
</dbReference>
<dbReference type="STRING" id="351671.XDD1_0714"/>